<keyword evidence="14" id="KW-1185">Reference proteome</keyword>
<evidence type="ECO:0000313" key="13">
    <source>
        <dbReference type="EMBL" id="CAD5115351.1"/>
    </source>
</evidence>
<dbReference type="SMART" id="SM00723">
    <property type="entry name" value="AMOP"/>
    <property type="match status" value="1"/>
</dbReference>
<accession>A0A7I8VGC4</accession>
<dbReference type="SMART" id="SM00216">
    <property type="entry name" value="VWD"/>
    <property type="match status" value="1"/>
</dbReference>
<keyword evidence="2 8" id="KW-0812">Transmembrane</keyword>
<dbReference type="InterPro" id="IPR051495">
    <property type="entry name" value="Epithelial_Barrier/Signaling"/>
</dbReference>
<sequence>MTLLERFSVFFISAIAIGCVSSLSSFDEYYKHFQDNSDYIERERMYPYNETYFDTNIVTPHSSEKGIDPKITWSFPFYGINYPAIWISHYGHIAFSRNKPAKSTPYAKEFPNPDYPKVDDFPFIAPFFERTDFHAQQIPRGEFSKLYYRLLDEDDDVHKDITKGMLKFISRDVVGAIPNLMEFEATKGIVVTWHQVSFTSVTQDINSRPRNSFQLALVTDEKMTFAVINYLQMSWYGAVENGCNPDTGTSQDSNKKCKPANMGMNAGKGRQFTKMPYSENPRMIQLPLIPFAGSNVTGRFYYRVDDDMIITGGCSSDKEIQDDRPLQTVPSFTHMLGGNAIAVSGPCYRHPEKPQCSFDQDDYAGYVMGDDTSMKAYCISPPLTKLNKLNMEVSARAKSISFKSELEVGRFTLQQPQVKVSGGENWLDSTEISLEWDKDAPGFKDQTIKIVLMGYREDGSSYELKKIHTLANDIKNTGKFSFSVDDHQCKNIENVNNPCRLFDIGAFTVWRSSTDVNNPLRMWSHFIPLGWFIKTFSKSDRGSDWAKSKCQAWHSKDIRDRTWRTELDPCPCTIQQAKADFGRFQPDPYCQENNKFPENCARHTEAVHCVRSTQSTKSGAGSHCCYGQDGELLYSGDSLSGSTSDRAHESGKEPYGEPPYIPTLSHAFNEIAPYYLCCVYANNDGLCFDTYMKSRPTADCKNYKPPQTSAVYGDPHFLTWEDVEYTFNGNGEFWLIKTVDSSSNQIELQARLERLHVQGSDDESYFNASGVTAIALKDGGGSQIHIGVNPEKSRKKLQVYVDGVERSFVKDHLWWQDFSGVSIINFDRESESQNNLTVYTVSGVGLQVSYFQPGLLSLVVSAPEKLRNKIQGLLGKWDNDPSNDLMPQNQGGPVNSNNRQQIHFKFGLTWQITDAQTLFQYRMQKNWNYYKRGNFTPSFEIPTGAPDASDICGNDFECKFDYAITRNEALAQITLRSQKRVEEIRSLANSAPKYCSWLAIPMAIKESPIRYYVGSRVIIKGCRSGYKLDGRDEYTCEEVNGEARWSPSVTTECKIEEEAEAQKTALAIAISVPVGVVLILGIILAIVIFCLCRRKMKEKPFDEQKEADIAGSDVIKVVPVVDPKHEISLKPNLHSYSEYDTAGDTTFTSVEISPTTKRKEAANQQNNNSPIQQRKPRPPLINNTPVWSKPPPSEASSEYSVRPVPRSRPDLKTEAQPEAAPKPYPTKFGNGKSQEEPLLNSRPPPLHPKPNKKPRPNLNKSQESLC</sequence>
<feature type="domain" description="VWFD" evidence="12">
    <location>
        <begin position="707"/>
        <end position="918"/>
    </location>
</feature>
<dbReference type="EMBL" id="CAJFCJ010000006">
    <property type="protein sequence ID" value="CAD5115351.1"/>
    <property type="molecule type" value="Genomic_DNA"/>
</dbReference>
<feature type="compositionally biased region" description="Low complexity" evidence="7">
    <location>
        <begin position="1256"/>
        <end position="1266"/>
    </location>
</feature>
<dbReference type="PANTHER" id="PTHR13802">
    <property type="entry name" value="MUCIN 4-RELATED"/>
    <property type="match status" value="1"/>
</dbReference>
<feature type="compositionally biased region" description="Polar residues" evidence="7">
    <location>
        <begin position="1162"/>
        <end position="1172"/>
    </location>
</feature>
<protein>
    <submittedName>
        <fullName evidence="13">DgyrCDS4331</fullName>
    </submittedName>
</protein>
<evidence type="ECO:0000256" key="9">
    <source>
        <dbReference type="SAM" id="SignalP"/>
    </source>
</evidence>
<comment type="caution">
    <text evidence="13">The sequence shown here is derived from an EMBL/GenBank/DDBJ whole genome shotgun (WGS) entry which is preliminary data.</text>
</comment>
<name>A0A7I8VGC4_9ANNE</name>
<dbReference type="Pfam" id="PF00094">
    <property type="entry name" value="VWD"/>
    <property type="match status" value="1"/>
</dbReference>
<dbReference type="Pfam" id="PF23263">
    <property type="entry name" value="C8-3_MUC4"/>
    <property type="match status" value="1"/>
</dbReference>
<evidence type="ECO:0000259" key="12">
    <source>
        <dbReference type="PROSITE" id="PS51233"/>
    </source>
</evidence>
<keyword evidence="3 8" id="KW-1133">Transmembrane helix</keyword>
<evidence type="ECO:0000259" key="10">
    <source>
        <dbReference type="PROSITE" id="PS50856"/>
    </source>
</evidence>
<feature type="signal peptide" evidence="9">
    <location>
        <begin position="1"/>
        <end position="22"/>
    </location>
</feature>
<dbReference type="PANTHER" id="PTHR13802:SF52">
    <property type="entry name" value="MUCIN-4"/>
    <property type="match status" value="1"/>
</dbReference>
<comment type="subcellular location">
    <subcellularLocation>
        <location evidence="1">Membrane</location>
    </subcellularLocation>
</comment>
<keyword evidence="9" id="KW-0732">Signal</keyword>
<evidence type="ECO:0000256" key="7">
    <source>
        <dbReference type="SAM" id="MobiDB-lite"/>
    </source>
</evidence>
<feature type="transmembrane region" description="Helical" evidence="8">
    <location>
        <begin position="1065"/>
        <end position="1091"/>
    </location>
</feature>
<dbReference type="CDD" id="cd00033">
    <property type="entry name" value="CCP"/>
    <property type="match status" value="1"/>
</dbReference>
<dbReference type="Pfam" id="PF03782">
    <property type="entry name" value="AMOP"/>
    <property type="match status" value="1"/>
</dbReference>
<dbReference type="InterPro" id="IPR003886">
    <property type="entry name" value="NIDO_dom"/>
</dbReference>
<feature type="chain" id="PRO_5029836387" evidence="9">
    <location>
        <begin position="23"/>
        <end position="1266"/>
    </location>
</feature>
<gene>
    <name evidence="13" type="ORF">DGYR_LOCUS4102</name>
</gene>
<dbReference type="SMART" id="SM00539">
    <property type="entry name" value="NIDO"/>
    <property type="match status" value="1"/>
</dbReference>
<dbReference type="PROSITE" id="PS50923">
    <property type="entry name" value="SUSHI"/>
    <property type="match status" value="1"/>
</dbReference>
<dbReference type="GO" id="GO:0016020">
    <property type="term" value="C:membrane"/>
    <property type="evidence" value="ECO:0007669"/>
    <property type="project" value="UniProtKB-SubCell"/>
</dbReference>
<reference evidence="13 14" key="1">
    <citation type="submission" date="2020-08" db="EMBL/GenBank/DDBJ databases">
        <authorList>
            <person name="Hejnol A."/>
        </authorList>
    </citation>
    <scope>NUCLEOTIDE SEQUENCE [LARGE SCALE GENOMIC DNA]</scope>
</reference>
<dbReference type="PROSITE" id="PS50856">
    <property type="entry name" value="AMOP"/>
    <property type="match status" value="1"/>
</dbReference>
<keyword evidence="4 8" id="KW-0472">Membrane</keyword>
<evidence type="ECO:0000256" key="2">
    <source>
        <dbReference type="ARBA" id="ARBA00022692"/>
    </source>
</evidence>
<evidence type="ECO:0000256" key="4">
    <source>
        <dbReference type="ARBA" id="ARBA00023136"/>
    </source>
</evidence>
<evidence type="ECO:0000256" key="3">
    <source>
        <dbReference type="ARBA" id="ARBA00022989"/>
    </source>
</evidence>
<dbReference type="InterPro" id="IPR001846">
    <property type="entry name" value="VWF_type-D"/>
</dbReference>
<dbReference type="AlphaFoldDB" id="A0A7I8VGC4"/>
<dbReference type="PROSITE" id="PS51233">
    <property type="entry name" value="VWFD"/>
    <property type="match status" value="1"/>
</dbReference>
<dbReference type="InterPro" id="IPR056619">
    <property type="entry name" value="C8-3_MUC4"/>
</dbReference>
<feature type="region of interest" description="Disordered" evidence="7">
    <location>
        <begin position="1153"/>
        <end position="1266"/>
    </location>
</feature>
<dbReference type="PROSITE" id="PS51257">
    <property type="entry name" value="PROKAR_LIPOPROTEIN"/>
    <property type="match status" value="1"/>
</dbReference>
<evidence type="ECO:0000259" key="11">
    <source>
        <dbReference type="PROSITE" id="PS50923"/>
    </source>
</evidence>
<organism evidence="13 14">
    <name type="scientific">Dimorphilus gyrociliatus</name>
    <dbReference type="NCBI Taxonomy" id="2664684"/>
    <lineage>
        <taxon>Eukaryota</taxon>
        <taxon>Metazoa</taxon>
        <taxon>Spiralia</taxon>
        <taxon>Lophotrochozoa</taxon>
        <taxon>Annelida</taxon>
        <taxon>Polychaeta</taxon>
        <taxon>Polychaeta incertae sedis</taxon>
        <taxon>Dinophilidae</taxon>
        <taxon>Dimorphilus</taxon>
    </lineage>
</organism>
<keyword evidence="6" id="KW-0768">Sushi</keyword>
<dbReference type="InterPro" id="IPR005533">
    <property type="entry name" value="AMOP_dom"/>
</dbReference>
<evidence type="ECO:0000256" key="1">
    <source>
        <dbReference type="ARBA" id="ARBA00004370"/>
    </source>
</evidence>
<evidence type="ECO:0000313" key="14">
    <source>
        <dbReference type="Proteomes" id="UP000549394"/>
    </source>
</evidence>
<feature type="region of interest" description="Disordered" evidence="7">
    <location>
        <begin position="247"/>
        <end position="269"/>
    </location>
</feature>
<dbReference type="Proteomes" id="UP000549394">
    <property type="component" value="Unassembled WGS sequence"/>
</dbReference>
<dbReference type="OrthoDB" id="6051552at2759"/>
<dbReference type="InterPro" id="IPR000436">
    <property type="entry name" value="Sushi_SCR_CCP_dom"/>
</dbReference>
<feature type="domain" description="Sushi" evidence="11">
    <location>
        <begin position="993"/>
        <end position="1055"/>
    </location>
</feature>
<keyword evidence="5" id="KW-1015">Disulfide bond</keyword>
<comment type="caution">
    <text evidence="6">Lacks conserved residue(s) required for the propagation of feature annotation.</text>
</comment>
<dbReference type="Pfam" id="PF06119">
    <property type="entry name" value="NIDO"/>
    <property type="match status" value="1"/>
</dbReference>
<proteinExistence type="predicted"/>
<evidence type="ECO:0000256" key="5">
    <source>
        <dbReference type="ARBA" id="ARBA00023157"/>
    </source>
</evidence>
<evidence type="ECO:0000256" key="6">
    <source>
        <dbReference type="PROSITE-ProRule" id="PRU00302"/>
    </source>
</evidence>
<evidence type="ECO:0000256" key="8">
    <source>
        <dbReference type="SAM" id="Phobius"/>
    </source>
</evidence>
<dbReference type="GO" id="GO:0007160">
    <property type="term" value="P:cell-matrix adhesion"/>
    <property type="evidence" value="ECO:0007669"/>
    <property type="project" value="InterPro"/>
</dbReference>
<feature type="domain" description="AMOP" evidence="10">
    <location>
        <begin position="542"/>
        <end position="694"/>
    </location>
</feature>